<accession>A0A6D2I148</accession>
<dbReference type="CDD" id="cd22842">
    <property type="entry name" value="Gal_Rha_Lectin_BGal"/>
    <property type="match status" value="1"/>
</dbReference>
<name>A0A6D2I148_9BRAS</name>
<feature type="transmembrane region" description="Helical" evidence="2">
    <location>
        <begin position="12"/>
        <end position="31"/>
    </location>
</feature>
<sequence length="130" mass="14091">MESTHCLPGHGFIILLLVICLSSISCFASKINGSYDARDTKIHSDRKRSLSGSSSGQSPRSDKGQPLCALHNPTKSGKLFSPFCLEGYVITEIKFADYGQPTGSCETFKHGKCGAKDTLSLVEKVNLKHQ</sequence>
<feature type="region of interest" description="Disordered" evidence="1">
    <location>
        <begin position="42"/>
        <end position="77"/>
    </location>
</feature>
<dbReference type="AlphaFoldDB" id="A0A6D2I148"/>
<comment type="caution">
    <text evidence="3">The sequence shown here is derived from an EMBL/GenBank/DDBJ whole genome shotgun (WGS) entry which is preliminary data.</text>
</comment>
<dbReference type="EMBL" id="CACVBM020000444">
    <property type="protein sequence ID" value="CAA7019135.1"/>
    <property type="molecule type" value="Genomic_DNA"/>
</dbReference>
<keyword evidence="4" id="KW-1185">Reference proteome</keyword>
<evidence type="ECO:0000313" key="3">
    <source>
        <dbReference type="EMBL" id="CAA7019135.1"/>
    </source>
</evidence>
<evidence type="ECO:0000313" key="4">
    <source>
        <dbReference type="Proteomes" id="UP000467841"/>
    </source>
</evidence>
<keyword evidence="2" id="KW-0472">Membrane</keyword>
<reference evidence="3" key="1">
    <citation type="submission" date="2020-01" db="EMBL/GenBank/DDBJ databases">
        <authorList>
            <person name="Mishra B."/>
        </authorList>
    </citation>
    <scope>NUCLEOTIDE SEQUENCE [LARGE SCALE GENOMIC DNA]</scope>
</reference>
<evidence type="ECO:0000256" key="1">
    <source>
        <dbReference type="SAM" id="MobiDB-lite"/>
    </source>
</evidence>
<keyword evidence="2" id="KW-0812">Transmembrane</keyword>
<organism evidence="3 4">
    <name type="scientific">Microthlaspi erraticum</name>
    <dbReference type="NCBI Taxonomy" id="1685480"/>
    <lineage>
        <taxon>Eukaryota</taxon>
        <taxon>Viridiplantae</taxon>
        <taxon>Streptophyta</taxon>
        <taxon>Embryophyta</taxon>
        <taxon>Tracheophyta</taxon>
        <taxon>Spermatophyta</taxon>
        <taxon>Magnoliopsida</taxon>
        <taxon>eudicotyledons</taxon>
        <taxon>Gunneridae</taxon>
        <taxon>Pentapetalae</taxon>
        <taxon>rosids</taxon>
        <taxon>malvids</taxon>
        <taxon>Brassicales</taxon>
        <taxon>Brassicaceae</taxon>
        <taxon>Coluteocarpeae</taxon>
        <taxon>Microthlaspi</taxon>
    </lineage>
</organism>
<proteinExistence type="predicted"/>
<gene>
    <name evidence="3" type="ORF">MERR_LOCUS6370</name>
</gene>
<keyword evidence="2" id="KW-1133">Transmembrane helix</keyword>
<dbReference type="Proteomes" id="UP000467841">
    <property type="component" value="Unassembled WGS sequence"/>
</dbReference>
<evidence type="ECO:0008006" key="5">
    <source>
        <dbReference type="Google" id="ProtNLM"/>
    </source>
</evidence>
<protein>
    <recommendedName>
        <fullName evidence="5">SUEL-type lectin domain-containing protein</fullName>
    </recommendedName>
</protein>
<feature type="compositionally biased region" description="Low complexity" evidence="1">
    <location>
        <begin position="50"/>
        <end position="59"/>
    </location>
</feature>
<dbReference type="OrthoDB" id="1131522at2759"/>
<evidence type="ECO:0000256" key="2">
    <source>
        <dbReference type="SAM" id="Phobius"/>
    </source>
</evidence>